<sequence length="534" mass="61065">MPWDHQVAEEEMMSRRGSPDILTSLVSSHFDDETMKNIFSPIIEWHFKFFETSLRRYSRIILSSTLEIYNKAVKNFLPSPSRSHYVFNLRDFARVVQGVLLLKPAVVSLEGNEGGHKIIRLWVHEVYRVFYDRLVDEADRDTFFNMIKTCVESQFKEKMNTLFGHLVKDKDKGITDDDIRSLMFGDYLSKGKDEKLYDEILNLDELRENNTIEHFLEEYNDESFLEDVNMILNTGDIPNLYENEERLEIIEKAWPEDALELVANKFLDDVEMSQEVNVMQQELIELQPKLIQTSKETEELIAIIEKEGQEVAEVKKVVEADEAVANAAANEAKAIKEDCEERLALAMPALNAALTALDTLKQNDISIVKAMTNPPSGVRLVMEAVCIMKGIKPEKKTDPSGKQLEDYWPSAKKNVETLSETFDNIVGDVLLSASAVAYLGPFILDYRQVSDMLPSHIFKQHGVTLLNFMITLLGLEDQLLGTVAAKEKPELEEKKNQLILESARNRRQLKEIEDKILEVLSTSQVAKHGINFEQ</sequence>
<keyword evidence="7" id="KW-1185">Reference proteome</keyword>
<feature type="domain" description="Dynein heavy chain coiled coil stalk" evidence="2">
    <location>
        <begin position="272"/>
        <end position="390"/>
    </location>
</feature>
<dbReference type="Gene3D" id="1.20.920.20">
    <property type="match status" value="1"/>
</dbReference>
<feature type="domain" description="Dynein heavy chain AAA module D4" evidence="3">
    <location>
        <begin position="220"/>
        <end position="252"/>
    </location>
</feature>
<comment type="similarity">
    <text evidence="1">Belongs to the dynein heavy chain family.</text>
</comment>
<dbReference type="PANTHER" id="PTHR22878">
    <property type="entry name" value="DYNEIN HEAVY CHAIN 6, AXONEMAL-LIKE-RELATED"/>
    <property type="match status" value="1"/>
</dbReference>
<evidence type="ECO:0000259" key="4">
    <source>
        <dbReference type="Pfam" id="PF12781"/>
    </source>
</evidence>
<gene>
    <name evidence="6" type="ORF">KUTeg_020412</name>
</gene>
<proteinExistence type="inferred from homology"/>
<dbReference type="Pfam" id="PF12777">
    <property type="entry name" value="MT"/>
    <property type="match status" value="1"/>
</dbReference>
<dbReference type="InterPro" id="IPR024743">
    <property type="entry name" value="Dynein_HC_stalk"/>
</dbReference>
<evidence type="ECO:0000259" key="3">
    <source>
        <dbReference type="Pfam" id="PF12780"/>
    </source>
</evidence>
<dbReference type="InterPro" id="IPR041589">
    <property type="entry name" value="DNAH3_AAA_lid_1"/>
</dbReference>
<dbReference type="InterPro" id="IPR024317">
    <property type="entry name" value="Dynein_heavy_chain_D4_dom"/>
</dbReference>
<dbReference type="Gene3D" id="1.20.920.30">
    <property type="match status" value="1"/>
</dbReference>
<dbReference type="Pfam" id="PF12781">
    <property type="entry name" value="AAA_9"/>
    <property type="match status" value="1"/>
</dbReference>
<name>A0ABQ9ED89_TEGGR</name>
<evidence type="ECO:0000259" key="2">
    <source>
        <dbReference type="Pfam" id="PF12777"/>
    </source>
</evidence>
<evidence type="ECO:0000313" key="7">
    <source>
        <dbReference type="Proteomes" id="UP001217089"/>
    </source>
</evidence>
<dbReference type="InterPro" id="IPR035706">
    <property type="entry name" value="AAA_9"/>
</dbReference>
<dbReference type="EMBL" id="JARBDR010000918">
    <property type="protein sequence ID" value="KAJ8301425.1"/>
    <property type="molecule type" value="Genomic_DNA"/>
</dbReference>
<dbReference type="Gene3D" id="6.10.140.1060">
    <property type="match status" value="1"/>
</dbReference>
<accession>A0ABQ9ED89</accession>
<evidence type="ECO:0000313" key="6">
    <source>
        <dbReference type="EMBL" id="KAJ8301425.1"/>
    </source>
</evidence>
<feature type="domain" description="Dynein heavy chain ATP-binding dynein motor region" evidence="4">
    <location>
        <begin position="462"/>
        <end position="524"/>
    </location>
</feature>
<protein>
    <submittedName>
        <fullName evidence="6">Uncharacterized protein</fullName>
    </submittedName>
</protein>
<feature type="domain" description="Dynein heavy chain 3 AAA+ lid" evidence="5">
    <location>
        <begin position="64"/>
        <end position="155"/>
    </location>
</feature>
<dbReference type="Pfam" id="PF12780">
    <property type="entry name" value="AAA_8"/>
    <property type="match status" value="1"/>
</dbReference>
<dbReference type="InterPro" id="IPR026983">
    <property type="entry name" value="DHC"/>
</dbReference>
<dbReference type="PANTHER" id="PTHR22878:SF72">
    <property type="entry name" value="DYNEIN HEAVY CHAIN 3, AXONEMAL"/>
    <property type="match status" value="1"/>
</dbReference>
<dbReference type="Pfam" id="PF17857">
    <property type="entry name" value="AAA_lid_1"/>
    <property type="match status" value="1"/>
</dbReference>
<organism evidence="6 7">
    <name type="scientific">Tegillarca granosa</name>
    <name type="common">Malaysian cockle</name>
    <name type="synonym">Anadara granosa</name>
    <dbReference type="NCBI Taxonomy" id="220873"/>
    <lineage>
        <taxon>Eukaryota</taxon>
        <taxon>Metazoa</taxon>
        <taxon>Spiralia</taxon>
        <taxon>Lophotrochozoa</taxon>
        <taxon>Mollusca</taxon>
        <taxon>Bivalvia</taxon>
        <taxon>Autobranchia</taxon>
        <taxon>Pteriomorphia</taxon>
        <taxon>Arcoida</taxon>
        <taxon>Arcoidea</taxon>
        <taxon>Arcidae</taxon>
        <taxon>Tegillarca</taxon>
    </lineage>
</organism>
<reference evidence="6 7" key="1">
    <citation type="submission" date="2022-12" db="EMBL/GenBank/DDBJ databases">
        <title>Chromosome-level genome of Tegillarca granosa.</title>
        <authorList>
            <person name="Kim J."/>
        </authorList>
    </citation>
    <scope>NUCLEOTIDE SEQUENCE [LARGE SCALE GENOMIC DNA]</scope>
    <source>
        <strain evidence="6">Teg-2019</strain>
        <tissue evidence="6">Adductor muscle</tissue>
    </source>
</reference>
<evidence type="ECO:0000256" key="1">
    <source>
        <dbReference type="ARBA" id="ARBA00008887"/>
    </source>
</evidence>
<comment type="caution">
    <text evidence="6">The sequence shown here is derived from an EMBL/GenBank/DDBJ whole genome shotgun (WGS) entry which is preliminary data.</text>
</comment>
<evidence type="ECO:0000259" key="5">
    <source>
        <dbReference type="Pfam" id="PF17857"/>
    </source>
</evidence>
<dbReference type="Proteomes" id="UP001217089">
    <property type="component" value="Unassembled WGS sequence"/>
</dbReference>